<dbReference type="FunCoup" id="D5G4Q7">
    <property type="interactions" value="98"/>
</dbReference>
<feature type="region of interest" description="Disordered" evidence="5">
    <location>
        <begin position="251"/>
        <end position="270"/>
    </location>
</feature>
<keyword evidence="1" id="KW-0479">Metal-binding</keyword>
<evidence type="ECO:0000259" key="6">
    <source>
        <dbReference type="PROSITE" id="PS50016"/>
    </source>
</evidence>
<feature type="compositionally biased region" description="Basic and acidic residues" evidence="5">
    <location>
        <begin position="486"/>
        <end position="506"/>
    </location>
</feature>
<dbReference type="GO" id="GO:0070210">
    <property type="term" value="C:Rpd3L-Expanded complex"/>
    <property type="evidence" value="ECO:0007669"/>
    <property type="project" value="TreeGrafter"/>
</dbReference>
<dbReference type="KEGG" id="tml:GSTUM_00000054001"/>
<evidence type="ECO:0000313" key="7">
    <source>
        <dbReference type="EMBL" id="CAZ79493.1"/>
    </source>
</evidence>
<dbReference type="InterPro" id="IPR053051">
    <property type="entry name" value="HDAC_complex_subunit"/>
</dbReference>
<dbReference type="GeneID" id="9188429"/>
<feature type="region of interest" description="Disordered" evidence="5">
    <location>
        <begin position="391"/>
        <end position="610"/>
    </location>
</feature>
<dbReference type="GO" id="GO:0033698">
    <property type="term" value="C:Rpd3L complex"/>
    <property type="evidence" value="ECO:0007669"/>
    <property type="project" value="TreeGrafter"/>
</dbReference>
<dbReference type="AlphaFoldDB" id="D5G4Q7"/>
<evidence type="ECO:0000256" key="1">
    <source>
        <dbReference type="ARBA" id="ARBA00022723"/>
    </source>
</evidence>
<dbReference type="PROSITE" id="PS50016">
    <property type="entry name" value="ZF_PHD_2"/>
    <property type="match status" value="1"/>
</dbReference>
<keyword evidence="8" id="KW-1185">Reference proteome</keyword>
<dbReference type="Gene3D" id="3.30.40.10">
    <property type="entry name" value="Zinc/RING finger domain, C3HC4 (zinc finger)"/>
    <property type="match status" value="1"/>
</dbReference>
<feature type="domain" description="PHD-type" evidence="6">
    <location>
        <begin position="274"/>
        <end position="333"/>
    </location>
</feature>
<feature type="compositionally biased region" description="Acidic residues" evidence="5">
    <location>
        <begin position="260"/>
        <end position="270"/>
    </location>
</feature>
<keyword evidence="2 4" id="KW-0863">Zinc-finger</keyword>
<proteinExistence type="predicted"/>
<feature type="compositionally biased region" description="Basic and acidic residues" evidence="5">
    <location>
        <begin position="222"/>
        <end position="242"/>
    </location>
</feature>
<dbReference type="SUPFAM" id="SSF57903">
    <property type="entry name" value="FYVE/PHD zinc finger"/>
    <property type="match status" value="1"/>
</dbReference>
<keyword evidence="3" id="KW-0862">Zinc</keyword>
<feature type="compositionally biased region" description="Low complexity" evidence="5">
    <location>
        <begin position="398"/>
        <end position="407"/>
    </location>
</feature>
<dbReference type="STRING" id="656061.D5G4Q7"/>
<dbReference type="GO" id="GO:0008270">
    <property type="term" value="F:zinc ion binding"/>
    <property type="evidence" value="ECO:0007669"/>
    <property type="project" value="UniProtKB-KW"/>
</dbReference>
<dbReference type="PANTHER" id="PTHR47793:SF1">
    <property type="entry name" value="HISTONE DEACETYLASE COMPLEX SUBUNIT CTI6"/>
    <property type="match status" value="1"/>
</dbReference>
<dbReference type="HOGENOM" id="CLU_378647_0_0_1"/>
<dbReference type="GO" id="GO:0061186">
    <property type="term" value="P:negative regulation of silent mating-type cassette heterochromatin formation"/>
    <property type="evidence" value="ECO:0007669"/>
    <property type="project" value="TreeGrafter"/>
</dbReference>
<feature type="compositionally biased region" description="Basic and acidic residues" evidence="5">
    <location>
        <begin position="594"/>
        <end position="605"/>
    </location>
</feature>
<feature type="region of interest" description="Disordered" evidence="5">
    <location>
        <begin position="191"/>
        <end position="242"/>
    </location>
</feature>
<dbReference type="InterPro" id="IPR001965">
    <property type="entry name" value="Znf_PHD"/>
</dbReference>
<dbReference type="InterPro" id="IPR019786">
    <property type="entry name" value="Zinc_finger_PHD-type_CS"/>
</dbReference>
<name>D5G4Q7_TUBMM</name>
<reference evidence="7 8" key="1">
    <citation type="journal article" date="2010" name="Nature">
        <title>Perigord black truffle genome uncovers evolutionary origins and mechanisms of symbiosis.</title>
        <authorList>
            <person name="Martin F."/>
            <person name="Kohler A."/>
            <person name="Murat C."/>
            <person name="Balestrini R."/>
            <person name="Coutinho P.M."/>
            <person name="Jaillon O."/>
            <person name="Montanini B."/>
            <person name="Morin E."/>
            <person name="Noel B."/>
            <person name="Percudani R."/>
            <person name="Porcel B."/>
            <person name="Rubini A."/>
            <person name="Amicucci A."/>
            <person name="Amselem J."/>
            <person name="Anthouard V."/>
            <person name="Arcioni S."/>
            <person name="Artiguenave F."/>
            <person name="Aury J.M."/>
            <person name="Ballario P."/>
            <person name="Bolchi A."/>
            <person name="Brenna A."/>
            <person name="Brun A."/>
            <person name="Buee M."/>
            <person name="Cantarel B."/>
            <person name="Chevalier G."/>
            <person name="Couloux A."/>
            <person name="Da Silva C."/>
            <person name="Denoeud F."/>
            <person name="Duplessis S."/>
            <person name="Ghignone S."/>
            <person name="Hilselberger B."/>
            <person name="Iotti M."/>
            <person name="Marcais B."/>
            <person name="Mello A."/>
            <person name="Miranda M."/>
            <person name="Pacioni G."/>
            <person name="Quesneville H."/>
            <person name="Riccioni C."/>
            <person name="Ruotolo R."/>
            <person name="Splivallo R."/>
            <person name="Stocchi V."/>
            <person name="Tisserant E."/>
            <person name="Viscomi A.R."/>
            <person name="Zambonelli A."/>
            <person name="Zampieri E."/>
            <person name="Henrissat B."/>
            <person name="Lebrun M.H."/>
            <person name="Paolocci F."/>
            <person name="Bonfante P."/>
            <person name="Ottonello S."/>
            <person name="Wincker P."/>
        </authorList>
    </citation>
    <scope>NUCLEOTIDE SEQUENCE [LARGE SCALE GENOMIC DNA]</scope>
    <source>
        <strain evidence="7 8">Mel28</strain>
    </source>
</reference>
<feature type="compositionally biased region" description="Basic residues" evidence="5">
    <location>
        <begin position="553"/>
        <end position="563"/>
    </location>
</feature>
<feature type="compositionally biased region" description="Polar residues" evidence="5">
    <location>
        <begin position="529"/>
        <end position="549"/>
    </location>
</feature>
<dbReference type="eggNOG" id="KOG1844">
    <property type="taxonomic scope" value="Eukaryota"/>
</dbReference>
<evidence type="ECO:0000256" key="3">
    <source>
        <dbReference type="ARBA" id="ARBA00022833"/>
    </source>
</evidence>
<dbReference type="InterPro" id="IPR011011">
    <property type="entry name" value="Znf_FYVE_PHD"/>
</dbReference>
<sequence>MGTVMIVGEQVTVVIFHWWKMRLQGATFGLARSRAHFASKLWPHQSVSQSASLSLPPSFPLVTLTLLFPPLLFSPPLPFLLLLLSQHKVIPTAPPSDAPLRTLTHLPASPSRLSMKLLLTRPPSSVAFLLFTQSLLLSTTHSGLLFASFLLGFYSPLSHFIPPLTPHLPFLYLHLALTFYEPAIMVSPRRSSRARSTANPAPVSHSSSSSSTSSNRGRLQKHHENDSHGDHEMGHSRRGDQGEIPFESRLESTAEVNGTGDEEIDDAGSQEDEVTRCICGHQEYQAGDDDQADSDGLFIQCDQCHVWQHGFCVGITDSASTPENYYCERCKPELHKLGTSKSGMRTSLYLPVHSEPSSPLNNKEIPHKRRTTMNSRDAEYDDAILKKVLEESKNDKLSGSSTRGTSSRSRKRGTSEGSDEPKQDSKRRRTSDSPDTPTNGPIESSDEKPGKGITAPCSTKKSRGASSRHSNVNLSAAGKRTSTRNRNGDKGKEARKEESEHSDEYPPPRSNNRATNKPIEEVILPPPTVQTAPDTPQQPAKRSARNGNTSGHGGRRRVNHRHRQSEDPGDNGGASPHVMTRDHSSAGGNQGSKPMDHGTIIDKPTKPRIPQARMSINEMGRRVRGISDFITRTQIEMASSRASDIYAYLAWMEEKGTPVSNATTPQNPETPTSSSSGDKTLPQIQINGNGTGKILEEAAEALSSNIQPGALEMMELLSSKINRWQQQYGEKA</sequence>
<dbReference type="Pfam" id="PF20826">
    <property type="entry name" value="PHD_5"/>
    <property type="match status" value="1"/>
</dbReference>
<dbReference type="OMA" id="RPRYMNP"/>
<feature type="region of interest" description="Disordered" evidence="5">
    <location>
        <begin position="350"/>
        <end position="379"/>
    </location>
</feature>
<evidence type="ECO:0000256" key="2">
    <source>
        <dbReference type="ARBA" id="ARBA00022771"/>
    </source>
</evidence>
<feature type="compositionally biased region" description="Polar residues" evidence="5">
    <location>
        <begin position="433"/>
        <end position="442"/>
    </location>
</feature>
<dbReference type="InterPro" id="IPR019787">
    <property type="entry name" value="Znf_PHD-finger"/>
</dbReference>
<evidence type="ECO:0000256" key="5">
    <source>
        <dbReference type="SAM" id="MobiDB-lite"/>
    </source>
</evidence>
<dbReference type="Proteomes" id="UP000006911">
    <property type="component" value="Unassembled WGS sequence"/>
</dbReference>
<dbReference type="SMART" id="SM00249">
    <property type="entry name" value="PHD"/>
    <property type="match status" value="1"/>
</dbReference>
<dbReference type="InParanoid" id="D5G4Q7"/>
<accession>D5G4Q7</accession>
<evidence type="ECO:0000256" key="4">
    <source>
        <dbReference type="PROSITE-ProRule" id="PRU00146"/>
    </source>
</evidence>
<gene>
    <name evidence="7" type="ORF">GSTUM_00000054001</name>
</gene>
<dbReference type="RefSeq" id="XP_002835336.1">
    <property type="nucleotide sequence ID" value="XM_002835290.1"/>
</dbReference>
<dbReference type="PANTHER" id="PTHR47793">
    <property type="entry name" value="HISTONE DEACETYLASE COMPLEX SUBUNIT CTI6"/>
    <property type="match status" value="1"/>
</dbReference>
<evidence type="ECO:0000313" key="8">
    <source>
        <dbReference type="Proteomes" id="UP000006911"/>
    </source>
</evidence>
<dbReference type="InterPro" id="IPR013083">
    <property type="entry name" value="Znf_RING/FYVE/PHD"/>
</dbReference>
<protein>
    <submittedName>
        <fullName evidence="7">(Perigord truffle) hypothetical protein</fullName>
    </submittedName>
</protein>
<dbReference type="PROSITE" id="PS01359">
    <property type="entry name" value="ZF_PHD_1"/>
    <property type="match status" value="1"/>
</dbReference>
<feature type="region of interest" description="Disordered" evidence="5">
    <location>
        <begin position="658"/>
        <end position="688"/>
    </location>
</feature>
<dbReference type="EMBL" id="FN429990">
    <property type="protein sequence ID" value="CAZ79493.1"/>
    <property type="molecule type" value="Genomic_DNA"/>
</dbReference>
<feature type="compositionally biased region" description="Low complexity" evidence="5">
    <location>
        <begin position="194"/>
        <end position="214"/>
    </location>
</feature>
<organism evidence="7 8">
    <name type="scientific">Tuber melanosporum (strain Mel28)</name>
    <name type="common">Perigord black truffle</name>
    <dbReference type="NCBI Taxonomy" id="656061"/>
    <lineage>
        <taxon>Eukaryota</taxon>
        <taxon>Fungi</taxon>
        <taxon>Dikarya</taxon>
        <taxon>Ascomycota</taxon>
        <taxon>Pezizomycotina</taxon>
        <taxon>Pezizomycetes</taxon>
        <taxon>Pezizales</taxon>
        <taxon>Tuberaceae</taxon>
        <taxon>Tuber</taxon>
    </lineage>
</organism>
<feature type="compositionally biased region" description="Polar residues" evidence="5">
    <location>
        <begin position="456"/>
        <end position="474"/>
    </location>
</feature>
<dbReference type="GO" id="GO:0061188">
    <property type="term" value="P:negative regulation of rDNA heterochromatin formation"/>
    <property type="evidence" value="ECO:0007669"/>
    <property type="project" value="TreeGrafter"/>
</dbReference>